<comment type="caution">
    <text evidence="3">The sequence shown here is derived from an EMBL/GenBank/DDBJ whole genome shotgun (WGS) entry which is preliminary data.</text>
</comment>
<feature type="domain" description="Reverse transcriptase Ty1/copia-type" evidence="2">
    <location>
        <begin position="542"/>
        <end position="668"/>
    </location>
</feature>
<dbReference type="Pfam" id="PF07727">
    <property type="entry name" value="RVT_2"/>
    <property type="match status" value="2"/>
</dbReference>
<organism evidence="3">
    <name type="scientific">Tanacetum cinerariifolium</name>
    <name type="common">Dalmatian daisy</name>
    <name type="synonym">Chrysanthemum cinerariifolium</name>
    <dbReference type="NCBI Taxonomy" id="118510"/>
    <lineage>
        <taxon>Eukaryota</taxon>
        <taxon>Viridiplantae</taxon>
        <taxon>Streptophyta</taxon>
        <taxon>Embryophyta</taxon>
        <taxon>Tracheophyta</taxon>
        <taxon>Spermatophyta</taxon>
        <taxon>Magnoliopsida</taxon>
        <taxon>eudicotyledons</taxon>
        <taxon>Gunneridae</taxon>
        <taxon>Pentapetalae</taxon>
        <taxon>asterids</taxon>
        <taxon>campanulids</taxon>
        <taxon>Asterales</taxon>
        <taxon>Asteraceae</taxon>
        <taxon>Asteroideae</taxon>
        <taxon>Anthemideae</taxon>
        <taxon>Anthemidinae</taxon>
        <taxon>Tanacetum</taxon>
    </lineage>
</organism>
<feature type="compositionally biased region" description="Basic residues" evidence="1">
    <location>
        <begin position="1203"/>
        <end position="1212"/>
    </location>
</feature>
<feature type="domain" description="Reverse transcriptase Ty1/copia-type" evidence="2">
    <location>
        <begin position="758"/>
        <end position="876"/>
    </location>
</feature>
<reference evidence="3" key="1">
    <citation type="journal article" date="2019" name="Sci. Rep.">
        <title>Draft genome of Tanacetum cinerariifolium, the natural source of mosquito coil.</title>
        <authorList>
            <person name="Yamashiro T."/>
            <person name="Shiraishi A."/>
            <person name="Satake H."/>
            <person name="Nakayama K."/>
        </authorList>
    </citation>
    <scope>NUCLEOTIDE SEQUENCE</scope>
</reference>
<evidence type="ECO:0000259" key="2">
    <source>
        <dbReference type="Pfam" id="PF07727"/>
    </source>
</evidence>
<evidence type="ECO:0000256" key="1">
    <source>
        <dbReference type="SAM" id="MobiDB-lite"/>
    </source>
</evidence>
<gene>
    <name evidence="3" type="ORF">Tci_010459</name>
</gene>
<dbReference type="PANTHER" id="PTHR11439:SF495">
    <property type="entry name" value="REVERSE TRANSCRIPTASE, RNA-DEPENDENT DNA POLYMERASE-RELATED"/>
    <property type="match status" value="1"/>
</dbReference>
<name>A0A6L2JN40_TANCI</name>
<proteinExistence type="predicted"/>
<feature type="region of interest" description="Disordered" evidence="1">
    <location>
        <begin position="1198"/>
        <end position="1271"/>
    </location>
</feature>
<feature type="compositionally biased region" description="Low complexity" evidence="1">
    <location>
        <begin position="1213"/>
        <end position="1222"/>
    </location>
</feature>
<feature type="compositionally biased region" description="Basic and acidic residues" evidence="1">
    <location>
        <begin position="1318"/>
        <end position="1334"/>
    </location>
</feature>
<dbReference type="InterPro" id="IPR013103">
    <property type="entry name" value="RVT_2"/>
</dbReference>
<sequence length="1628" mass="186467">MTTLVKFMIIVGADNRPPVLEKSLYYSWKIRMEFYMEHRENGRMILDSVQNDPLVWPTITKEDGTTRKKTYAKLFASEKLQADCDCKATNIILQGLPPNMYAIFNHHKVAKEIWDRVKLLITVSVLLKISQLINNMNVINISMRPVQVNIKFMNSLPPGWSKFVTDTEDLDAYDSDCDDVSNAKAEHIKSMIENYKEEKAKHEMDEIKTINIELEHSVAKLLYENERLHKEIKHLKKIYKAQFDSIKTTRALFKEHDDSLIAQLNSKSMENADLKRQIQDKVFVITSLKNDLQKLKGKETIKNVAQIPIATTIAPCMFKTDLEPLAPRLLNNREAHIDYLKHTREQADILQGIVKQAKAKQSLDNALDFACKHAKQIQELLVYVRDTCPNAYKPSEKLIVVTPMNKVKKVSEDLGIFSNIIPQKPCNPPNRDDWDYLFQLMFDEYFNPPTIAVSPVLIAAEPRTVDIADSPVSTSIDLDEPSIRSSSNVRPSHTLFEHPGRWTMDNPKANMIDDPSRSVSTIKQLETDVMWCYFDVFLTFVEPKNFKQAMTEPSWIDAVKTDEFGRVLKDKARLVAQRFRKEEGNDFEESFAPVARIKAIRIFVANTTNKNMTIFQMDVKTDFLNGELKEELYVSQPEGFVDQDNPSHVYKLKKALHGLKQAPHACDSVDMPMVEKNKLDEDLHGILVDATLYHGMIGSLLYLTSSTPDLIYAVCLCARYQAKPTEKHLNAVKRIFRYLKGTINMDLWYSKDIDKVMLIKLKWIYKVKTDEFGRVLKDKARLVAQRFRKEEGNDFEESFAPVARIKAIRIFVANTTNKNMTIFQMDVKTDFLNGELKEELYVSQPEGFVDQDNPSHVYKLKKALHGLKQAPHACDSVDMPMVEKNKLDEDLHGILVDATLYHGMIEKNKLDEDLHGILVDATLYHGMIGSLLYLTSSRPDLIYAVCLCARYQAKPTEKHLNAVKRIFRYLKGTINMDLWMEYQLADIFTKPFLRTRKIQLLDRRARNRNPVAAQQVALDNALVAPEKRLKIEKCNNTIQNIKDTNAYQFNLDKEKFRVDTEVFHEILHICLILPKQEFVELPFEDELVTFIQELSYSCKCDMLSAIHTDQMHQPWRTFDAIINRCISRKKTGLDRLRESIAQILAHALPRFTKVIINHFISKDKTISNRNMINLHTVRDDTLLDIKDSKADKTYLDFSTGKSTPKKSRKFKKVSSPSKKLSSVLEEEPAVKPKRAKKPAKKSTTVPTTGVVIRDTPSESVPKKKTPAKVDRGKDMDLLSDVALLEAAQLKKTLKKSKMETHKLHASGSGDGVGSQPKVLDEQEDKTNGTDKGTDSSDDDSNDDDNDKVTKDDDDDDVDSDADGDKEASDSEKMDSDEDVNPTLNQNNDAEEEYKTEVPLQSSSVSSDFANQFLNLDNILPTDTEFISMMNVKSAQEEEPVFEAADKKMSLNQGDDLGNIDDQLNVEAASMDDLFKKPERPLNLNSDWNTTKTIDFRPPQTWISKIAKAKKNPFYLRRVNKHSYRFLSIWTCRSRVELEYHFEECYKVVTDRLDWTNPKGHEYLFDLSKPLPLIEDQVRHVVLANYFINNNLEYLKGGSSSRKYTTSTTKTNAAKYDAIEGIEDMVSSL</sequence>
<feature type="compositionally biased region" description="Basic residues" evidence="1">
    <location>
        <begin position="1231"/>
        <end position="1240"/>
    </location>
</feature>
<dbReference type="EMBL" id="BKCJ010001055">
    <property type="protein sequence ID" value="GEU38481.1"/>
    <property type="molecule type" value="Genomic_DNA"/>
</dbReference>
<accession>A0A6L2JN40</accession>
<feature type="region of interest" description="Disordered" evidence="1">
    <location>
        <begin position="1292"/>
        <end position="1402"/>
    </location>
</feature>
<dbReference type="PANTHER" id="PTHR11439">
    <property type="entry name" value="GAG-POL-RELATED RETROTRANSPOSON"/>
    <property type="match status" value="1"/>
</dbReference>
<feature type="compositionally biased region" description="Acidic residues" evidence="1">
    <location>
        <begin position="1335"/>
        <end position="1361"/>
    </location>
</feature>
<feature type="compositionally biased region" description="Basic and acidic residues" evidence="1">
    <location>
        <begin position="1362"/>
        <end position="1373"/>
    </location>
</feature>
<evidence type="ECO:0000313" key="3">
    <source>
        <dbReference type="EMBL" id="GEU38481.1"/>
    </source>
</evidence>
<protein>
    <recommendedName>
        <fullName evidence="2">Reverse transcriptase Ty1/copia-type domain-containing protein</fullName>
    </recommendedName>
</protein>